<evidence type="ECO:0000313" key="1">
    <source>
        <dbReference type="EMBL" id="SEF86103.1"/>
    </source>
</evidence>
<comment type="caution">
    <text evidence="1">The sequence shown here is derived from an EMBL/GenBank/DDBJ whole genome shotgun (WGS) entry which is preliminary data.</text>
</comment>
<accession>A0A8G2F515</accession>
<reference evidence="1 2" key="1">
    <citation type="submission" date="2016-10" db="EMBL/GenBank/DDBJ databases">
        <authorList>
            <person name="Varghese N."/>
            <person name="Submissions S."/>
        </authorList>
    </citation>
    <scope>NUCLEOTIDE SEQUENCE [LARGE SCALE GENOMIC DNA]</scope>
    <source>
        <strain evidence="1 2">DSM 29073</strain>
    </source>
</reference>
<organism evidence="1 2">
    <name type="scientific">Parabacteroides chinchillae</name>
    <dbReference type="NCBI Taxonomy" id="871327"/>
    <lineage>
        <taxon>Bacteria</taxon>
        <taxon>Pseudomonadati</taxon>
        <taxon>Bacteroidota</taxon>
        <taxon>Bacteroidia</taxon>
        <taxon>Bacteroidales</taxon>
        <taxon>Tannerellaceae</taxon>
        <taxon>Parabacteroides</taxon>
    </lineage>
</organism>
<sequence length="308" mass="34806">MIDNCYIDGVSARSRFGVWVTKGGYKDLLTFPALKEPDKNDWPEEDGIEVDLSEPRLQEKDITISFLASDPNIDASDFIAYVSNPGYHTLYVPILKRTWQLRLSDQLANRVYPSAREFSLKFIEDAPVRPVASLPDPGLFIRDSGYELDGVSFADYGVVVDVARNELLKAPAAKKNLCRKVSTTDGQIYDVDHLVFESKDVTFKCHFKAVSMDAFWQCYDAFFAALIQPEERQLYVDYTGEEYPCYYKQSSGFKILSISNPVLVEFSFTLVFTVFRVGETEYLLATEGGELIVLEDDGETVIDLGYGE</sequence>
<gene>
    <name evidence="1" type="ORF">SAMN05444001_108106</name>
</gene>
<name>A0A8G2F515_9BACT</name>
<dbReference type="EMBL" id="FNVS01000008">
    <property type="protein sequence ID" value="SEF86103.1"/>
    <property type="molecule type" value="Genomic_DNA"/>
</dbReference>
<protein>
    <submittedName>
        <fullName evidence="1">Uncharacterized protein</fullName>
    </submittedName>
</protein>
<proteinExistence type="predicted"/>
<evidence type="ECO:0000313" key="2">
    <source>
        <dbReference type="Proteomes" id="UP000236725"/>
    </source>
</evidence>
<dbReference type="Proteomes" id="UP000236725">
    <property type="component" value="Unassembled WGS sequence"/>
</dbReference>
<dbReference type="AlphaFoldDB" id="A0A8G2F515"/>
<keyword evidence="2" id="KW-1185">Reference proteome</keyword>
<dbReference type="RefSeq" id="WP_103983303.1">
    <property type="nucleotide sequence ID" value="NZ_FNVS01000008.1"/>
</dbReference>